<dbReference type="AlphaFoldDB" id="A0A1G9BEY3"/>
<feature type="region of interest" description="Disordered" evidence="1">
    <location>
        <begin position="254"/>
        <end position="304"/>
    </location>
</feature>
<evidence type="ECO:0000313" key="3">
    <source>
        <dbReference type="Proteomes" id="UP000199155"/>
    </source>
</evidence>
<proteinExistence type="predicted"/>
<feature type="region of interest" description="Disordered" evidence="1">
    <location>
        <begin position="87"/>
        <end position="239"/>
    </location>
</feature>
<reference evidence="2 3" key="1">
    <citation type="submission" date="2016-10" db="EMBL/GenBank/DDBJ databases">
        <authorList>
            <person name="de Groot N.N."/>
        </authorList>
    </citation>
    <scope>NUCLEOTIDE SEQUENCE [LARGE SCALE GENOMIC DNA]</scope>
    <source>
        <strain evidence="2 3">CGMCC 4.5727</strain>
    </source>
</reference>
<feature type="non-terminal residue" evidence="2">
    <location>
        <position position="1"/>
    </location>
</feature>
<feature type="compositionally biased region" description="Basic and acidic residues" evidence="1">
    <location>
        <begin position="194"/>
        <end position="207"/>
    </location>
</feature>
<sequence>SSCSPCTRGWTRHLHHAQRPAELLPVHAGMDPSRRARRGRSCPAPRARGDGPVESRGGDGVVVCPPCTRGWTPRRLADVLRGRLLPVHAGMDPGPSSRTPRRSTTPRARGDGPALTTKWDGLPPCSPRTRGWTPRTTREKARNALLPAHTGMDPSTAPSSASSASAPRTRGDGPCHEQAAAGSDDCSPCTRGWTRAERGPAGRDHLLPVHAGMDPSFRRRRRARSAPPRARGDGPTGCRTRRVRTAWVAFAGRGAPGSSCRSRAVDQRKYPSRRSAHGRGDGAGFALDRPPSSGVCAGGSPASDASVHHLVPAHRQAPATVNLGCRQVPDAVRDPGALRSRTCGPWASSVHARK</sequence>
<evidence type="ECO:0000313" key="2">
    <source>
        <dbReference type="EMBL" id="SDK37624.1"/>
    </source>
</evidence>
<name>A0A1G9BEY3_9ACTN</name>
<gene>
    <name evidence="2" type="ORF">SAMN05421806_1076</name>
</gene>
<keyword evidence="3" id="KW-1185">Reference proteome</keyword>
<dbReference type="EMBL" id="FNFF01000007">
    <property type="protein sequence ID" value="SDK37624.1"/>
    <property type="molecule type" value="Genomic_DNA"/>
</dbReference>
<protein>
    <submittedName>
        <fullName evidence="2">Uncharacterized protein</fullName>
    </submittedName>
</protein>
<feature type="compositionally biased region" description="Low complexity" evidence="1">
    <location>
        <begin position="95"/>
        <end position="107"/>
    </location>
</feature>
<accession>A0A1G9BEY3</accession>
<feature type="region of interest" description="Disordered" evidence="1">
    <location>
        <begin position="25"/>
        <end position="58"/>
    </location>
</feature>
<feature type="region of interest" description="Disordered" evidence="1">
    <location>
        <begin position="334"/>
        <end position="354"/>
    </location>
</feature>
<dbReference type="AntiFam" id="ANF00057">
    <property type="entry name" value="Translation of E. coli type CRISPR repeat"/>
</dbReference>
<evidence type="ECO:0000256" key="1">
    <source>
        <dbReference type="SAM" id="MobiDB-lite"/>
    </source>
</evidence>
<dbReference type="Proteomes" id="UP000199155">
    <property type="component" value="Unassembled WGS sequence"/>
</dbReference>
<feature type="compositionally biased region" description="Basic and acidic residues" evidence="1">
    <location>
        <begin position="47"/>
        <end position="57"/>
    </location>
</feature>
<organism evidence="2 3">
    <name type="scientific">Streptomyces indicus</name>
    <dbReference type="NCBI Taxonomy" id="417292"/>
    <lineage>
        <taxon>Bacteria</taxon>
        <taxon>Bacillati</taxon>
        <taxon>Actinomycetota</taxon>
        <taxon>Actinomycetes</taxon>
        <taxon>Kitasatosporales</taxon>
        <taxon>Streptomycetaceae</taxon>
        <taxon>Streptomyces</taxon>
    </lineage>
</organism>
<feature type="compositionally biased region" description="Low complexity" evidence="1">
    <location>
        <begin position="154"/>
        <end position="167"/>
    </location>
</feature>
<dbReference type="STRING" id="417292.SAMN05421806_1076"/>